<name>E0IAI6_9BACL</name>
<dbReference type="Pfam" id="PF26344">
    <property type="entry name" value="YuzC"/>
    <property type="match status" value="1"/>
</dbReference>
<accession>E0IAI6</accession>
<dbReference type="eggNOG" id="ENOG5033AA9">
    <property type="taxonomic scope" value="Bacteria"/>
</dbReference>
<evidence type="ECO:0000313" key="2">
    <source>
        <dbReference type="Proteomes" id="UP000005387"/>
    </source>
</evidence>
<organism evidence="1 2">
    <name type="scientific">Paenibacillus curdlanolyticus YK9</name>
    <dbReference type="NCBI Taxonomy" id="717606"/>
    <lineage>
        <taxon>Bacteria</taxon>
        <taxon>Bacillati</taxon>
        <taxon>Bacillota</taxon>
        <taxon>Bacilli</taxon>
        <taxon>Bacillales</taxon>
        <taxon>Paenibacillaceae</taxon>
        <taxon>Paenibacillus</taxon>
    </lineage>
</organism>
<evidence type="ECO:0008006" key="3">
    <source>
        <dbReference type="Google" id="ProtNLM"/>
    </source>
</evidence>
<gene>
    <name evidence="1" type="ORF">PaecuDRAFT_2675</name>
</gene>
<proteinExistence type="predicted"/>
<dbReference type="EMBL" id="AEDD01000006">
    <property type="protein sequence ID" value="EFM10763.1"/>
    <property type="molecule type" value="Genomic_DNA"/>
</dbReference>
<dbReference type="Proteomes" id="UP000005387">
    <property type="component" value="Unassembled WGS sequence"/>
</dbReference>
<protein>
    <recommendedName>
        <fullName evidence="3">Inner spore coat protein</fullName>
    </recommendedName>
</protein>
<keyword evidence="2" id="KW-1185">Reference proteome</keyword>
<dbReference type="AlphaFoldDB" id="E0IAI6"/>
<dbReference type="InterPro" id="IPR058870">
    <property type="entry name" value="YuzC"/>
</dbReference>
<dbReference type="OrthoDB" id="2615349at2"/>
<dbReference type="RefSeq" id="WP_006038665.1">
    <property type="nucleotide sequence ID" value="NZ_AEDD01000006.1"/>
</dbReference>
<sequence>MTQRKFPRRPMLSREFPPVDPAMLERSARTFQPMVQDASRLINRLSERSFATPLMAAAQAGHQQEVDRMIRSVATNSRIQTKYTPSGLVLTIEPSDPASSCCNLTMTLKWGV</sequence>
<reference evidence="1 2" key="1">
    <citation type="submission" date="2010-07" db="EMBL/GenBank/DDBJ databases">
        <title>The draft genome of Paenibacillus curdlanolyticus YK9.</title>
        <authorList>
            <consortium name="US DOE Joint Genome Institute (JGI-PGF)"/>
            <person name="Lucas S."/>
            <person name="Copeland A."/>
            <person name="Lapidus A."/>
            <person name="Cheng J.-F."/>
            <person name="Bruce D."/>
            <person name="Goodwin L."/>
            <person name="Pitluck S."/>
            <person name="Land M.L."/>
            <person name="Hauser L."/>
            <person name="Chang Y.-J."/>
            <person name="Jeffries C."/>
            <person name="Anderson I.J."/>
            <person name="Johnson E."/>
            <person name="Loganathan U."/>
            <person name="Mulhopadhyay B."/>
            <person name="Kyrpides N."/>
            <person name="Woyke T.J."/>
        </authorList>
    </citation>
    <scope>NUCLEOTIDE SEQUENCE [LARGE SCALE GENOMIC DNA]</scope>
    <source>
        <strain evidence="1 2">YK9</strain>
    </source>
</reference>
<evidence type="ECO:0000313" key="1">
    <source>
        <dbReference type="EMBL" id="EFM10763.1"/>
    </source>
</evidence>